<accession>A0A1R3TRZ6</accession>
<dbReference type="RefSeq" id="WP_077120726.1">
    <property type="nucleotide sequence ID" value="NZ_FMUE01000007.1"/>
</dbReference>
<sequence>MKYVAPSIRETAFNCAHCGALTTQYWYTLRADAVETTDSLPLVITPAVASEYQYEHIKHKEIRADLLEWSAKLMTGEIFLSNGEDGKNRFKSVSNVNISECYNCSKVAVWVWDRIVYPPLIGEAPAPNVDLPDDIKRDYEEASSILDRSPRGAAALIRLSIQKLCKHLGQPGENINLDIKALVASGLDARVQKALDVVRVIGNNAVHPGSMDLRDDRATAETLFRLLNLISEKMISEPKHVDEVYASLPSGALAAIDKRDKTSS</sequence>
<reference evidence="3" key="1">
    <citation type="submission" date="2016-10" db="EMBL/GenBank/DDBJ databases">
        <authorList>
            <person name="Wibberg D."/>
        </authorList>
    </citation>
    <scope>NUCLEOTIDE SEQUENCE [LARGE SCALE GENOMIC DNA]</scope>
</reference>
<dbReference type="Proteomes" id="UP000187891">
    <property type="component" value="Unassembled WGS sequence"/>
</dbReference>
<name>A0A1R3TRZ6_9HYPH</name>
<dbReference type="EMBL" id="FMUE01000007">
    <property type="protein sequence ID" value="SCX27221.1"/>
    <property type="molecule type" value="Genomic_DNA"/>
</dbReference>
<dbReference type="InterPro" id="IPR025285">
    <property type="entry name" value="DUF4145"/>
</dbReference>
<gene>
    <name evidence="2" type="ORF">DSM25559_2965</name>
</gene>
<proteinExistence type="predicted"/>
<evidence type="ECO:0000313" key="2">
    <source>
        <dbReference type="EMBL" id="SCX27221.1"/>
    </source>
</evidence>
<evidence type="ECO:0000259" key="1">
    <source>
        <dbReference type="Pfam" id="PF13643"/>
    </source>
</evidence>
<protein>
    <recommendedName>
        <fullName evidence="1">DUF4145 domain-containing protein</fullName>
    </recommendedName>
</protein>
<organism evidence="2 3">
    <name type="scientific">Agrobacterium rosae</name>
    <dbReference type="NCBI Taxonomy" id="1972867"/>
    <lineage>
        <taxon>Bacteria</taxon>
        <taxon>Pseudomonadati</taxon>
        <taxon>Pseudomonadota</taxon>
        <taxon>Alphaproteobacteria</taxon>
        <taxon>Hyphomicrobiales</taxon>
        <taxon>Rhizobiaceae</taxon>
        <taxon>Rhizobium/Agrobacterium group</taxon>
        <taxon>Agrobacterium</taxon>
    </lineage>
</organism>
<dbReference type="AlphaFoldDB" id="A0A1R3TRZ6"/>
<dbReference type="Pfam" id="PF13643">
    <property type="entry name" value="DUF4145"/>
    <property type="match status" value="1"/>
</dbReference>
<feature type="domain" description="DUF4145" evidence="1">
    <location>
        <begin position="140"/>
        <end position="213"/>
    </location>
</feature>
<evidence type="ECO:0000313" key="3">
    <source>
        <dbReference type="Proteomes" id="UP000187891"/>
    </source>
</evidence>